<dbReference type="InterPro" id="IPR003715">
    <property type="entry name" value="Poly_export_N"/>
</dbReference>
<dbReference type="GO" id="GO:0015159">
    <property type="term" value="F:polysaccharide transmembrane transporter activity"/>
    <property type="evidence" value="ECO:0007669"/>
    <property type="project" value="InterPro"/>
</dbReference>
<evidence type="ECO:0000259" key="4">
    <source>
        <dbReference type="Pfam" id="PF02563"/>
    </source>
</evidence>
<dbReference type="AlphaFoldDB" id="A0A1G9P0S5"/>
<dbReference type="Gene3D" id="3.30.1950.10">
    <property type="entry name" value="wza like domain"/>
    <property type="match status" value="1"/>
</dbReference>
<proteinExistence type="predicted"/>
<name>A0A1G9P0S5_9RHOB</name>
<keyword evidence="3" id="KW-1133">Transmembrane helix</keyword>
<dbReference type="STRING" id="571298.SAMN04488026_11325"/>
<dbReference type="Pfam" id="PF10531">
    <property type="entry name" value="SLBB"/>
    <property type="match status" value="1"/>
</dbReference>
<organism evidence="6 7">
    <name type="scientific">Aliiruegeria lutimaris</name>
    <dbReference type="NCBI Taxonomy" id="571298"/>
    <lineage>
        <taxon>Bacteria</taxon>
        <taxon>Pseudomonadati</taxon>
        <taxon>Pseudomonadota</taxon>
        <taxon>Alphaproteobacteria</taxon>
        <taxon>Rhodobacterales</taxon>
        <taxon>Roseobacteraceae</taxon>
        <taxon>Aliiruegeria</taxon>
    </lineage>
</organism>
<keyword evidence="7" id="KW-1185">Reference proteome</keyword>
<dbReference type="InterPro" id="IPR049712">
    <property type="entry name" value="Poly_export"/>
</dbReference>
<evidence type="ECO:0000256" key="3">
    <source>
        <dbReference type="SAM" id="Phobius"/>
    </source>
</evidence>
<gene>
    <name evidence="6" type="ORF">SAMN04488026_11325</name>
</gene>
<evidence type="ECO:0000313" key="6">
    <source>
        <dbReference type="EMBL" id="SDL92244.1"/>
    </source>
</evidence>
<sequence>MRLIVSIPKANRSSIVVQTVHYFIAGVVFVVILLLIPVLSGGGAATAQTPAPDNYTINVGDELEFDILDDDAPPQRFVIGSDGLVQLPFIGGVRVASLPVGEAREMIRRTYVDREIFISPGIDLSIASFRPIFVLGDVKQPGNYDYQPFLTAEQAVGLAGGPAVFANNEEARILEKRNIEGTLDELEYDLALLSAQFARVQAQLVGLDSAQWSSVPQEIRSGVNRELFDEHKTREDQIIRLEAADLRTRRELLEDGVAEAERRIGLMDQREVVLEEMAAMTAAESERQLALADKGLVPKADANATAFSVGRAENELLQVREQRSQALLQLADLRGQLSGFDTTRENTLLTQAQAFRRDISKTIATRDSLEDRLGLIRQWMSAAAGLEAELLIEFKVRRRTGGEVVTLSLAPYDELVPGDLLVVVVKPPEGHGDSG</sequence>
<dbReference type="Pfam" id="PF02563">
    <property type="entry name" value="Poly_export"/>
    <property type="match status" value="1"/>
</dbReference>
<keyword evidence="3" id="KW-0472">Membrane</keyword>
<feature type="domain" description="Polysaccharide export protein N-terminal" evidence="4">
    <location>
        <begin position="50"/>
        <end position="126"/>
    </location>
</feature>
<dbReference type="OrthoDB" id="197007at2"/>
<dbReference type="InterPro" id="IPR019554">
    <property type="entry name" value="Soluble_ligand-bd"/>
</dbReference>
<feature type="coiled-coil region" evidence="2">
    <location>
        <begin position="176"/>
        <end position="203"/>
    </location>
</feature>
<dbReference type="Gene3D" id="3.10.560.10">
    <property type="entry name" value="Outer membrane lipoprotein wza domain like"/>
    <property type="match status" value="1"/>
</dbReference>
<evidence type="ECO:0000256" key="2">
    <source>
        <dbReference type="SAM" id="Coils"/>
    </source>
</evidence>
<dbReference type="PANTHER" id="PTHR33619">
    <property type="entry name" value="POLYSACCHARIDE EXPORT PROTEIN GFCE-RELATED"/>
    <property type="match status" value="1"/>
</dbReference>
<keyword evidence="1" id="KW-0732">Signal</keyword>
<feature type="transmembrane region" description="Helical" evidence="3">
    <location>
        <begin position="20"/>
        <end position="39"/>
    </location>
</feature>
<feature type="domain" description="Soluble ligand binding" evidence="5">
    <location>
        <begin position="132"/>
        <end position="170"/>
    </location>
</feature>
<evidence type="ECO:0000259" key="5">
    <source>
        <dbReference type="Pfam" id="PF10531"/>
    </source>
</evidence>
<keyword evidence="3" id="KW-0812">Transmembrane</keyword>
<keyword evidence="2" id="KW-0175">Coiled coil</keyword>
<dbReference type="RefSeq" id="WP_093164818.1">
    <property type="nucleotide sequence ID" value="NZ_FNEK01000132.1"/>
</dbReference>
<reference evidence="6 7" key="1">
    <citation type="submission" date="2016-10" db="EMBL/GenBank/DDBJ databases">
        <authorList>
            <person name="de Groot N.N."/>
        </authorList>
    </citation>
    <scope>NUCLEOTIDE SEQUENCE [LARGE SCALE GENOMIC DNA]</scope>
    <source>
        <strain evidence="6 7">DSM 25294</strain>
    </source>
</reference>
<dbReference type="EMBL" id="FNEK01000132">
    <property type="protein sequence ID" value="SDL92244.1"/>
    <property type="molecule type" value="Genomic_DNA"/>
</dbReference>
<dbReference type="PANTHER" id="PTHR33619:SF3">
    <property type="entry name" value="POLYSACCHARIDE EXPORT PROTEIN GFCE-RELATED"/>
    <property type="match status" value="1"/>
</dbReference>
<dbReference type="Proteomes" id="UP000199382">
    <property type="component" value="Unassembled WGS sequence"/>
</dbReference>
<evidence type="ECO:0000256" key="1">
    <source>
        <dbReference type="ARBA" id="ARBA00022729"/>
    </source>
</evidence>
<evidence type="ECO:0000313" key="7">
    <source>
        <dbReference type="Proteomes" id="UP000199382"/>
    </source>
</evidence>
<protein>
    <submittedName>
        <fullName evidence="6">Exopolysaccharide production protein ExoF</fullName>
    </submittedName>
</protein>
<accession>A0A1G9P0S5</accession>